<proteinExistence type="predicted"/>
<organism evidence="1">
    <name type="scientific">marine metagenome</name>
    <dbReference type="NCBI Taxonomy" id="408172"/>
    <lineage>
        <taxon>unclassified sequences</taxon>
        <taxon>metagenomes</taxon>
        <taxon>ecological metagenomes</taxon>
    </lineage>
</organism>
<name>A0A382R7J5_9ZZZZ</name>
<gene>
    <name evidence="1" type="ORF">METZ01_LOCUS345971</name>
</gene>
<evidence type="ECO:0000313" key="1">
    <source>
        <dbReference type="EMBL" id="SVC93117.1"/>
    </source>
</evidence>
<reference evidence="1" key="1">
    <citation type="submission" date="2018-05" db="EMBL/GenBank/DDBJ databases">
        <authorList>
            <person name="Lanie J.A."/>
            <person name="Ng W.-L."/>
            <person name="Kazmierczak K.M."/>
            <person name="Andrzejewski T.M."/>
            <person name="Davidsen T.M."/>
            <person name="Wayne K.J."/>
            <person name="Tettelin H."/>
            <person name="Glass J.I."/>
            <person name="Rusch D."/>
            <person name="Podicherti R."/>
            <person name="Tsui H.-C.T."/>
            <person name="Winkler M.E."/>
        </authorList>
    </citation>
    <scope>NUCLEOTIDE SEQUENCE</scope>
</reference>
<dbReference type="EMBL" id="UINC01119354">
    <property type="protein sequence ID" value="SVC93117.1"/>
    <property type="molecule type" value="Genomic_DNA"/>
</dbReference>
<protein>
    <submittedName>
        <fullName evidence="1">Uncharacterized protein</fullName>
    </submittedName>
</protein>
<sequence length="104" mass="12592">MIDHEQVILLLLTAKFCSEVSDINTKLIKTQFSLQESLQRNIPHVEIHYKTLEKLLRFEQNISEYNLFSDTFVYRRFKCRNTFVQKFIYTDKIYFNPLCLYLIS</sequence>
<dbReference type="AlphaFoldDB" id="A0A382R7J5"/>
<accession>A0A382R7J5</accession>